<gene>
    <name evidence="5" type="ORF">WN944_024506</name>
</gene>
<dbReference type="GO" id="GO:0046872">
    <property type="term" value="F:metal ion binding"/>
    <property type="evidence" value="ECO:0007669"/>
    <property type="project" value="UniProtKB-KW"/>
</dbReference>
<dbReference type="InterPro" id="IPR013103">
    <property type="entry name" value="RVT_2"/>
</dbReference>
<sequence length="1255" mass="141389">MAGREKENRNMIDSSSPYYLHPFDHTGMIISPVKLNGENYEEWSCSMRNAFRARRKQSFLNGKIEKPAEDAPEIEDWWSVNSMLVGWIFTSFEPHIRSTITYYDTVKELWDELKLRFSIGNGPRVLQLRSDLAKCRQDGQTVAAYFGRLKILWDELSNYVQPPVCSCGNCTSPKAQQGAVASFSNNTNGEKSVCKHCGKTGHEISSCFKIIGYPEWWTANRGKGNSGGRGQTNNSAGHSKSNAAVANTALMPIGGGGNQASLTLSAQDRAAIAATLTDDQWATMDRTMRTLIGVGEQEDGVYIFRSPASAKACRVSAEGNYYLWHRRLGHASNKIISLLPGVSKMECQKFRDEPCDICFKAKQTRNVFPISMNKANDMFALVHCDVWGAYRIPSSCGAHYFLSIVDDYSRGVWVYLMAHKSEVAQLFKNFCAMAKTQFNRQVKMVRSDNGTEFKVLHSFFAENGIEFQASCVDTPQQNGRVEQKHRHLLNVGRALRFQANLPLNFWGECILSAAYVINRTPTPLLDGKTPYELLHGKPPLYAHFRSFGCLCYARYVPRDKNKFNPRSRRCVFVGYPHGKKGWRVFDLETNEFFVSRDVVFFEDTFPYHDISLDCSPAHDPYVTHDPLRVQHVESPLHSLGSNRDVSTNDAHEEPNSNDRGSPSSPQVVSNLSSDLAALHDRGSSSSDVSLSLPSSTEENIGISVIRSTRPKIPNTRLRDFVCHTTRVIDPASLSPAPPLSSGTPYPIANFVTCANFSTNHSRFLVAITTLTEPTRYSEAVKDPRWREAMAKEIDALEKNETWTLADLPPGKKAIGCKWIYRIKYHSDGSIERCKARLVILGNNQIEGVDYNETFAPVAKMVSVRTFLAVAVARDWELHQMDVNNAFLHGDLDEEVYMQLPPGFSTTSSGKVCRLRKSLYGLSQAPRNWFAKLAGALKSFGFVQSYADYSLFTFERHDISIHVLVYVDDLIIAGNNTTAIYTFKAYLSRCFHMKDLGVLKYFLGIEISRGPTGMFLSQRKYTLDILAETGLLGAKPAPSPIDQNHRLALDDGPMYSDPVQYRRLIGRLIYLTITRPELCYSVHVLAQFMQCPREIHWEAAIRVLRYLKGHPGQGIFLRRDSALQLIAYCDSDWGACPLTHRSPTEYQSMAFTCCELTWLKALLKSLGVSHSLPTRLYCDSQARLHIAANPVFHERTKHIEIDCHYVQDQIHAGHITASHVRTSEQLADIFTKPLGRHQFENILRKLGIRRDLHAPT</sequence>
<dbReference type="CDD" id="cd09272">
    <property type="entry name" value="RNase_HI_RT_Ty1"/>
    <property type="match status" value="1"/>
</dbReference>
<feature type="compositionally biased region" description="Polar residues" evidence="3">
    <location>
        <begin position="657"/>
        <end position="670"/>
    </location>
</feature>
<protein>
    <recommendedName>
        <fullName evidence="4">Integrase catalytic domain-containing protein</fullName>
    </recommendedName>
</protein>
<dbReference type="InterPro" id="IPR043502">
    <property type="entry name" value="DNA/RNA_pol_sf"/>
</dbReference>
<evidence type="ECO:0000256" key="1">
    <source>
        <dbReference type="ARBA" id="ARBA00022723"/>
    </source>
</evidence>
<dbReference type="Pfam" id="PF13976">
    <property type="entry name" value="gag_pre-integrs"/>
    <property type="match status" value="1"/>
</dbReference>
<dbReference type="PANTHER" id="PTHR42648:SF31">
    <property type="entry name" value="RNA-DIRECTED DNA POLYMERASE"/>
    <property type="match status" value="1"/>
</dbReference>
<feature type="domain" description="Integrase catalytic" evidence="4">
    <location>
        <begin position="365"/>
        <end position="538"/>
    </location>
</feature>
<dbReference type="GO" id="GO:0003676">
    <property type="term" value="F:nucleic acid binding"/>
    <property type="evidence" value="ECO:0007669"/>
    <property type="project" value="InterPro"/>
</dbReference>
<evidence type="ECO:0000256" key="3">
    <source>
        <dbReference type="SAM" id="MobiDB-lite"/>
    </source>
</evidence>
<feature type="compositionally biased region" description="Polar residues" evidence="3">
    <location>
        <begin position="639"/>
        <end position="648"/>
    </location>
</feature>
<dbReference type="SUPFAM" id="SSF56672">
    <property type="entry name" value="DNA/RNA polymerases"/>
    <property type="match status" value="1"/>
</dbReference>
<dbReference type="InterPro" id="IPR001584">
    <property type="entry name" value="Integrase_cat-core"/>
</dbReference>
<evidence type="ECO:0000313" key="5">
    <source>
        <dbReference type="EMBL" id="KAK9181369.1"/>
    </source>
</evidence>
<dbReference type="GO" id="GO:0016787">
    <property type="term" value="F:hydrolase activity"/>
    <property type="evidence" value="ECO:0007669"/>
    <property type="project" value="UniProtKB-KW"/>
</dbReference>
<dbReference type="InterPro" id="IPR039537">
    <property type="entry name" value="Retrotran_Ty1/copia-like"/>
</dbReference>
<organism evidence="5 6">
    <name type="scientific">Citrus x changshan-huyou</name>
    <dbReference type="NCBI Taxonomy" id="2935761"/>
    <lineage>
        <taxon>Eukaryota</taxon>
        <taxon>Viridiplantae</taxon>
        <taxon>Streptophyta</taxon>
        <taxon>Embryophyta</taxon>
        <taxon>Tracheophyta</taxon>
        <taxon>Spermatophyta</taxon>
        <taxon>Magnoliopsida</taxon>
        <taxon>eudicotyledons</taxon>
        <taxon>Gunneridae</taxon>
        <taxon>Pentapetalae</taxon>
        <taxon>rosids</taxon>
        <taxon>malvids</taxon>
        <taxon>Sapindales</taxon>
        <taxon>Rutaceae</taxon>
        <taxon>Aurantioideae</taxon>
        <taxon>Citrus</taxon>
    </lineage>
</organism>
<dbReference type="InterPro" id="IPR012337">
    <property type="entry name" value="RNaseH-like_sf"/>
</dbReference>
<keyword evidence="6" id="KW-1185">Reference proteome</keyword>
<dbReference type="Gene3D" id="3.30.420.10">
    <property type="entry name" value="Ribonuclease H-like superfamily/Ribonuclease H"/>
    <property type="match status" value="1"/>
</dbReference>
<dbReference type="InterPro" id="IPR036397">
    <property type="entry name" value="RNaseH_sf"/>
</dbReference>
<keyword evidence="1" id="KW-0479">Metal-binding</keyword>
<dbReference type="PANTHER" id="PTHR42648">
    <property type="entry name" value="TRANSPOSASE, PUTATIVE-RELATED"/>
    <property type="match status" value="1"/>
</dbReference>
<evidence type="ECO:0000256" key="2">
    <source>
        <dbReference type="ARBA" id="ARBA00022801"/>
    </source>
</evidence>
<dbReference type="Proteomes" id="UP001428341">
    <property type="component" value="Unassembled WGS sequence"/>
</dbReference>
<reference evidence="5 6" key="1">
    <citation type="submission" date="2024-05" db="EMBL/GenBank/DDBJ databases">
        <title>Haplotype-resolved chromosome-level genome assembly of Huyou (Citrus changshanensis).</title>
        <authorList>
            <person name="Miao C."/>
            <person name="Chen W."/>
            <person name="Wu Y."/>
            <person name="Wang L."/>
            <person name="Zhao S."/>
            <person name="Grierson D."/>
            <person name="Xu C."/>
            <person name="Chen K."/>
        </authorList>
    </citation>
    <scope>NUCLEOTIDE SEQUENCE [LARGE SCALE GENOMIC DNA]</scope>
    <source>
        <strain evidence="5">01-14</strain>
        <tissue evidence="5">Leaf</tissue>
    </source>
</reference>
<accession>A0AAP0QC47</accession>
<proteinExistence type="predicted"/>
<dbReference type="Pfam" id="PF25597">
    <property type="entry name" value="SH3_retrovirus"/>
    <property type="match status" value="1"/>
</dbReference>
<dbReference type="Pfam" id="PF14244">
    <property type="entry name" value="Retrotran_gag_3"/>
    <property type="match status" value="1"/>
</dbReference>
<dbReference type="InterPro" id="IPR057670">
    <property type="entry name" value="SH3_retrovirus"/>
</dbReference>
<name>A0AAP0QC47_9ROSI</name>
<keyword evidence="2" id="KW-0378">Hydrolase</keyword>
<dbReference type="InterPro" id="IPR029472">
    <property type="entry name" value="Copia-like_N"/>
</dbReference>
<dbReference type="EMBL" id="JBCGBO010000024">
    <property type="protein sequence ID" value="KAK9181369.1"/>
    <property type="molecule type" value="Genomic_DNA"/>
</dbReference>
<dbReference type="InterPro" id="IPR025724">
    <property type="entry name" value="GAG-pre-integrase_dom"/>
</dbReference>
<evidence type="ECO:0000259" key="4">
    <source>
        <dbReference type="PROSITE" id="PS50994"/>
    </source>
</evidence>
<dbReference type="SUPFAM" id="SSF53098">
    <property type="entry name" value="Ribonuclease H-like"/>
    <property type="match status" value="1"/>
</dbReference>
<dbReference type="Pfam" id="PF07727">
    <property type="entry name" value="RVT_2"/>
    <property type="match status" value="1"/>
</dbReference>
<dbReference type="Pfam" id="PF00665">
    <property type="entry name" value="rve"/>
    <property type="match status" value="1"/>
</dbReference>
<dbReference type="AlphaFoldDB" id="A0AAP0QC47"/>
<dbReference type="GO" id="GO:0015074">
    <property type="term" value="P:DNA integration"/>
    <property type="evidence" value="ECO:0007669"/>
    <property type="project" value="InterPro"/>
</dbReference>
<evidence type="ECO:0000313" key="6">
    <source>
        <dbReference type="Proteomes" id="UP001428341"/>
    </source>
</evidence>
<feature type="region of interest" description="Disordered" evidence="3">
    <location>
        <begin position="634"/>
        <end position="670"/>
    </location>
</feature>
<dbReference type="PROSITE" id="PS50994">
    <property type="entry name" value="INTEGRASE"/>
    <property type="match status" value="1"/>
</dbReference>
<comment type="caution">
    <text evidence="5">The sequence shown here is derived from an EMBL/GenBank/DDBJ whole genome shotgun (WGS) entry which is preliminary data.</text>
</comment>